<protein>
    <submittedName>
        <fullName evidence="10">DUF1542 domain-containing protein</fullName>
    </submittedName>
</protein>
<gene>
    <name evidence="10" type="ORF">I5V48_10315</name>
</gene>
<dbReference type="Pfam" id="PF04650">
    <property type="entry name" value="YSIRK_signal"/>
    <property type="match status" value="1"/>
</dbReference>
<dbReference type="NCBIfam" id="TIGR01168">
    <property type="entry name" value="YSIRK_signal"/>
    <property type="match status" value="1"/>
</dbReference>
<evidence type="ECO:0000259" key="6">
    <source>
        <dbReference type="Pfam" id="PF05342"/>
    </source>
</evidence>
<dbReference type="Gene3D" id="2.160.20.110">
    <property type="match status" value="1"/>
</dbReference>
<dbReference type="Pfam" id="PF07564">
    <property type="entry name" value="DUF1542"/>
    <property type="match status" value="1"/>
</dbReference>
<keyword evidence="3" id="KW-0378">Hydrolase</keyword>
<dbReference type="GO" id="GO:0008270">
    <property type="term" value="F:zinc ion binding"/>
    <property type="evidence" value="ECO:0007669"/>
    <property type="project" value="InterPro"/>
</dbReference>
<feature type="domain" description="Peptidase M26 C-terminal" evidence="8">
    <location>
        <begin position="1139"/>
        <end position="1871"/>
    </location>
</feature>
<reference evidence="10 11" key="1">
    <citation type="submission" date="2020-12" db="EMBL/GenBank/DDBJ databases">
        <title>Nonconservative transfer and diversity of a new family of integrative and conjugative elements associated with antibiotic resistance in zoonotic pathogen Streptococcus suis.</title>
        <authorList>
            <person name="Huang J."/>
        </authorList>
    </citation>
    <scope>NUCLEOTIDE SEQUENCE [LARGE SCALE GENOMIC DNA]</scope>
    <source>
        <strain evidence="10 11">YZDH1</strain>
    </source>
</reference>
<name>A0A426T4S8_STRSU</name>
<evidence type="ECO:0000259" key="9">
    <source>
        <dbReference type="Pfam" id="PF18938"/>
    </source>
</evidence>
<evidence type="ECO:0000256" key="1">
    <source>
        <dbReference type="ARBA" id="ARBA00022670"/>
    </source>
</evidence>
<proteinExistence type="predicted"/>
<dbReference type="InterPro" id="IPR005877">
    <property type="entry name" value="YSIRK_signal_dom"/>
</dbReference>
<evidence type="ECO:0000259" key="8">
    <source>
        <dbReference type="Pfam" id="PF07580"/>
    </source>
</evidence>
<dbReference type="GO" id="GO:0006508">
    <property type="term" value="P:proteolysis"/>
    <property type="evidence" value="ECO:0007669"/>
    <property type="project" value="UniProtKB-KW"/>
</dbReference>
<dbReference type="InterPro" id="IPR011505">
    <property type="entry name" value="Peptidase_M26_C_dom"/>
</dbReference>
<evidence type="ECO:0000256" key="2">
    <source>
        <dbReference type="ARBA" id="ARBA00022729"/>
    </source>
</evidence>
<feature type="region of interest" description="Disordered" evidence="4">
    <location>
        <begin position="47"/>
        <end position="138"/>
    </location>
</feature>
<evidence type="ECO:0000313" key="11">
    <source>
        <dbReference type="Proteomes" id="UP000594569"/>
    </source>
</evidence>
<organism evidence="10 11">
    <name type="scientific">Streptococcus suis</name>
    <dbReference type="NCBI Taxonomy" id="1307"/>
    <lineage>
        <taxon>Bacteria</taxon>
        <taxon>Bacillati</taxon>
        <taxon>Bacillota</taxon>
        <taxon>Bacilli</taxon>
        <taxon>Lactobacillales</taxon>
        <taxon>Streptococcaceae</taxon>
        <taxon>Streptococcus</taxon>
    </lineage>
</organism>
<keyword evidence="2" id="KW-0732">Signal</keyword>
<evidence type="ECO:0000313" key="10">
    <source>
        <dbReference type="EMBL" id="QPO26334.1"/>
    </source>
</evidence>
<dbReference type="Proteomes" id="UP000594569">
    <property type="component" value="Chromosome"/>
</dbReference>
<evidence type="ECO:0000259" key="7">
    <source>
        <dbReference type="Pfam" id="PF07564"/>
    </source>
</evidence>
<sequence>MNRSKKKSFNWYGMRQQFSIRKYHFGAASVLLGMTLVLSAGTIVSAETGVNGDGTSNGQILPVNDAGTSDGTNSTMQPQADNQGANSSGVQTDNTTNSTANDQSASDTGSASGLQVGTSRSADTGTQGDGATSQPVAEPIIKIPSSASEKAPQGYVTVTFAGNQYTKGFTLGTQNGNSVKVFVKENVTWGTLLNDPDWKWPTVTTASGDTVVGWAVNIRNGQAYNAGNAFAREKYRNTAVNNTKLYPNVVYEVEDVGGNGTKEGYLAQYGPDEQDKWIFITFNAGKGQLKGSKKSKMVAVSNSLYSIDFSNNLFKGKVEAPTLAGHTFVRWQTQDGVVLPKSGTITTETTYKALYLAHPEQKTVVFNQQKLTETEKERLKQAIYDANPDSTGLIESITVSDTGVATVNYTGGTEVTVPASNLIEEDKNTARSLAKADIEKEATEKRDAINASNLTEEEKRAKLEEVNNAQAAADSAIDQANASDELNKALTDGKTAIAGIDTSTSAKKAQAKEDTEEITRQPVNEVIARGSKKSVEELAPTIEIIDFTKSIENKSITARYQLTNPSQNFDRAVAQLYRGEELVREIAIADPNASTTLAGLDYYTDYTLKTKVYYSLAGQKQETIQESIRPFVLEYKKIEIKDVDAVTVYRRKDGKYIGTRTLDGLPVDSTELFIKVTSDRFKEVYLPVSDIRDDVKDGQAVYKVTTSLEQLVEDNGSQYVDNKVFYIPKITQETDTYFTFTDLVNAIKANPSGTFKLGTDLYADELPVGDVRAYITETFTGNLTGEHNGSKFAIYNQKAALFQKTDGATITSLDLKNAQIDSVSHTDLGVLVNMVVKSTLTDIAVEGSIKGQRNYGGIVYKLDTQSRLTNASFKGNITSYGTGESYVGGIAGLSTGSYIDKVKSEVVITIRGENNQAAGGIVGRITGGQNERGINLQNAYATGSITNEGTTTQLGSIVGTNQKGWVDGRINNVIGDVDGSLAVVGSLHSANAALKEAYSTGTDAKAVQISESEAAVKAETLGVTATVKDSNLQTLNHYSVDYQKVPNAKTDYAIAYANMEKILPFYNKELLVYYGNKLSVADKLNTKRLVDVVPMKDTAIVADLPTEKTGINKLMLHYEDGSIDYKTISYKGDFENNHIAEYTIAGLGLIYTPEVFLNARESMINRLVDVLSPIAYDSEELRKVLNPPATASWQTTNDINDLYIKSSFSAIKNDLSSYLRKVLTSSLNGQGVAVEQHFEQKIQENKEAFLLGLSYLDRWYNINYDSLNTKDLTLYKQDFFGNVNASSLDTIIELGKSGYESLRPKNNHRTYATILAKQTGQSTVFNFVEAYRQRFLPTVSDNEWFKNNTKAYIVESKSLIPEVLEKQNTATKHSKYAVEVYDKITNPSWSYQQMLLPLLTLPAQTIYIISNMNTVSFGSFSRYEDVVNHPELGGKVREKVDQTAIWQRDHMDFWYKNLSAEHKEKMFRSVMNTDGFGMKGNNGQWSWKTLADQAVAIQDFFGPVHKWFRNNGLGAYATGKETSFVTVNLLSQYGAALYTHEMVHNLDSSTYFYGHGRRTGLGAEFFARGLLENVGDSKSTVLGLNTQFTDADSNIRLHTNNPVQRFTDKESIDGYVKGMLDLIYVLDYLEGNALVKQNKNVKKAWFRKIENYYEGVHAGNRVRHLTDEEVARLTTFDSLITESIINRRSYMDSGNFKRNYYDTVSMLSPIYSALDNPNGAPGDIMFKRMAYELWAAKGYDKGFIPYVSNQLASKGPGKVVSDTLVLQEVFGGTYTTWNQFKQAMYQERIDQLPKLKPITIEYELGKSNSTNKVTIASYQDLERLMAAAIEEDSKRLAQSTSNVNNSWVHKLKQKVYSAYLRSTDDFRTSIFNP</sequence>
<dbReference type="InterPro" id="IPR008006">
    <property type="entry name" value="Peptidase_M26_N_dom"/>
</dbReference>
<dbReference type="GO" id="GO:0004222">
    <property type="term" value="F:metalloendopeptidase activity"/>
    <property type="evidence" value="ECO:0007669"/>
    <property type="project" value="InterPro"/>
</dbReference>
<evidence type="ECO:0000259" key="5">
    <source>
        <dbReference type="Pfam" id="PF04650"/>
    </source>
</evidence>
<dbReference type="EMBL" id="CP065430">
    <property type="protein sequence ID" value="QPO26334.1"/>
    <property type="molecule type" value="Genomic_DNA"/>
</dbReference>
<feature type="domain" description="Peptidase M26 N-terminal" evidence="6">
    <location>
        <begin position="599"/>
        <end position="847"/>
    </location>
</feature>
<dbReference type="GO" id="GO:0016020">
    <property type="term" value="C:membrane"/>
    <property type="evidence" value="ECO:0007669"/>
    <property type="project" value="InterPro"/>
</dbReference>
<feature type="compositionally biased region" description="Polar residues" evidence="4">
    <location>
        <begin position="66"/>
        <end position="135"/>
    </location>
</feature>
<dbReference type="Gene3D" id="3.10.20.890">
    <property type="match status" value="1"/>
</dbReference>
<dbReference type="Pfam" id="PF07580">
    <property type="entry name" value="Peptidase_M26_C"/>
    <property type="match status" value="1"/>
</dbReference>
<keyword evidence="1" id="KW-0645">Protease</keyword>
<feature type="domain" description="DUF1542" evidence="7">
    <location>
        <begin position="433"/>
        <end position="504"/>
    </location>
</feature>
<dbReference type="InterPro" id="IPR044024">
    <property type="entry name" value="aRib"/>
</dbReference>
<dbReference type="RefSeq" id="WP_125177677.1">
    <property type="nucleotide sequence ID" value="NZ_CP065430.1"/>
</dbReference>
<dbReference type="GO" id="GO:0005576">
    <property type="term" value="C:extracellular region"/>
    <property type="evidence" value="ECO:0007669"/>
    <property type="project" value="InterPro"/>
</dbReference>
<evidence type="ECO:0000256" key="4">
    <source>
        <dbReference type="SAM" id="MobiDB-lite"/>
    </source>
</evidence>
<dbReference type="InterPro" id="IPR011439">
    <property type="entry name" value="DUF1542"/>
</dbReference>
<evidence type="ECO:0000256" key="3">
    <source>
        <dbReference type="ARBA" id="ARBA00022801"/>
    </source>
</evidence>
<dbReference type="Pfam" id="PF05342">
    <property type="entry name" value="Peptidase_M26_N"/>
    <property type="match status" value="1"/>
</dbReference>
<dbReference type="Pfam" id="PF18938">
    <property type="entry name" value="aRib"/>
    <property type="match status" value="1"/>
</dbReference>
<accession>A0A426T4S8</accession>
<feature type="domain" description="Atypical Rib" evidence="9">
    <location>
        <begin position="358"/>
        <end position="425"/>
    </location>
</feature>
<feature type="domain" description="YSIRK Gram-positive signal peptide" evidence="5">
    <location>
        <begin position="16"/>
        <end position="38"/>
    </location>
</feature>